<comment type="caution">
    <text evidence="3">The sequence shown here is derived from an EMBL/GenBank/DDBJ whole genome shotgun (WGS) entry which is preliminary data.</text>
</comment>
<evidence type="ECO:0000256" key="2">
    <source>
        <dbReference type="SAM" id="MobiDB-lite"/>
    </source>
</evidence>
<keyword evidence="4" id="KW-1185">Reference proteome</keyword>
<dbReference type="EMBL" id="JABBJJ010000039">
    <property type="protein sequence ID" value="NMO15430.1"/>
    <property type="molecule type" value="Genomic_DNA"/>
</dbReference>
<keyword evidence="3" id="KW-0121">Carboxypeptidase</keyword>
<proteinExistence type="predicted"/>
<dbReference type="Proteomes" id="UP000518300">
    <property type="component" value="Unassembled WGS sequence"/>
</dbReference>
<dbReference type="InterPro" id="IPR051417">
    <property type="entry name" value="SDr/BOS_complex"/>
</dbReference>
<keyword evidence="3" id="KW-0378">Hydrolase</keyword>
<accession>A0A848L8W0</accession>
<name>A0A848L8W0_9BACT</name>
<feature type="region of interest" description="Disordered" evidence="2">
    <location>
        <begin position="647"/>
        <end position="670"/>
    </location>
</feature>
<dbReference type="AlphaFoldDB" id="A0A848L8W0"/>
<dbReference type="RefSeq" id="WP_169344724.1">
    <property type="nucleotide sequence ID" value="NZ_JABBJJ010000039.1"/>
</dbReference>
<evidence type="ECO:0000313" key="3">
    <source>
        <dbReference type="EMBL" id="NMO15430.1"/>
    </source>
</evidence>
<dbReference type="SUPFAM" id="SSF49452">
    <property type="entry name" value="Starch-binding domain-like"/>
    <property type="match status" value="2"/>
</dbReference>
<dbReference type="PANTHER" id="PTHR23303">
    <property type="entry name" value="CARBOXYPEPTIDASE REGULATORY REGION-CONTAINING"/>
    <property type="match status" value="1"/>
</dbReference>
<evidence type="ECO:0000256" key="1">
    <source>
        <dbReference type="ARBA" id="ARBA00022729"/>
    </source>
</evidence>
<dbReference type="SUPFAM" id="SSF49464">
    <property type="entry name" value="Carboxypeptidase regulatory domain-like"/>
    <property type="match status" value="4"/>
</dbReference>
<dbReference type="GO" id="GO:0004180">
    <property type="term" value="F:carboxypeptidase activity"/>
    <property type="evidence" value="ECO:0007669"/>
    <property type="project" value="UniProtKB-KW"/>
</dbReference>
<evidence type="ECO:0000313" key="4">
    <source>
        <dbReference type="Proteomes" id="UP000518300"/>
    </source>
</evidence>
<sequence length="1094" mass="118522">MRRRLGGGAGLLVLLASVWFLRCFGHASDLTPMPDSPRTEQSSAEPVRASALLTAPVAPARGDKAIRGTVVGPSGPVAGAVVVATAPRPEVSLSELPCDSGEGRETKLLHIQCGTTAAQLVEAAARRRGEAPPLARTTTDARGRFALEGLEPGEYAVWAEAVSGTGRMEEVAAGREGVEVRLEKALHYQGTVRDEDGAPVVGARVTALHLEHSRYFEGMTEGNGRFRLAPLPPGQYVLLFSRSELLPVHWVPRGDVEQDLDVTMYRPRRLTGRVVRAREPVSGGVSVQLLGERRMLSAVTDDTGRFTFDRLPLGAFTLTASHGGQDAVAQVRLARGVTPPEVELSLGTGVRVRGTVRDERGRPIAGAQVRLRSGSGRYEHDWKSTETDAKGAYTLGPVAPRRYSFEVGAERFIDDGAQERAVDGLAPVDFVLKAAVVLEGQVVDAEGRPVKQALLLLKEQDDLQGLPDRFFMGSDGSYRSQTESKEDGTFVMKAPDEGSWFLKGFHDDHVATGLMVTAPRSDIRLVLRAGAEVSGEVVDEQGAPMRRASVSLTVRSAKRDRAHEKSTRTDAMGRFTLRGIHEGAYFILASSLSQHDHRLVSRELEVRGTAPVHVRLQYPEGERVSGGVVDPEGRPLPGVTVQVGRDARRQLSRKPGEPGERFGRSPSRVKSDAEGRFAVLHLDPGTWTVSASLEGYRLDTSASRGGAPDEGRQSLEVPAGTADVHLVMRRTAAVRGRVVREDGSPVMRFEVNGRSITDTDGAFFEPVAKAVDVALTFTANGLAGTARTVRVEEDVHVDLGMVVLKQGREVRGRVTDAATGAPVAGARVDVEDVPADAEGSVRLPERSRAVKTAMDGTFTLPHVEERPHSLVVVHPDFLPKRIPLDARRDAVEVALDAGAILRGTVRNGGRMLDQSVAIEAVDLSFREYTPVRNGTFEQRRLHPGTYVLRVHTGRSKEEIPVYAPRRIQVPANATVTVDFEPRTGGATVHVTMAKPPEDKVTAVLVPGQVAMVTSARELERATAQHFRAHPESPGRWTFRAMPAGTYTVFVAHRTKRGVAVHREELVVPARGEVTRELVPRWHEMGASQLEEEAP</sequence>
<keyword evidence="1" id="KW-0732">Signal</keyword>
<dbReference type="InterPro" id="IPR013784">
    <property type="entry name" value="Carb-bd-like_fold"/>
</dbReference>
<reference evidence="3 4" key="1">
    <citation type="submission" date="2020-04" db="EMBL/GenBank/DDBJ databases">
        <title>Draft genome of Pyxidicoccus fallax type strain.</title>
        <authorList>
            <person name="Whitworth D.E."/>
        </authorList>
    </citation>
    <scope>NUCLEOTIDE SEQUENCE [LARGE SCALE GENOMIC DNA]</scope>
    <source>
        <strain evidence="3 4">DSM 14698</strain>
    </source>
</reference>
<keyword evidence="3" id="KW-0645">Protease</keyword>
<dbReference type="InterPro" id="IPR008969">
    <property type="entry name" value="CarboxyPept-like_regulatory"/>
</dbReference>
<dbReference type="PANTHER" id="PTHR23303:SF14">
    <property type="entry name" value="BOS COMPLEX SUBUNIT NOMO1-RELATED"/>
    <property type="match status" value="1"/>
</dbReference>
<protein>
    <submittedName>
        <fullName evidence="3">Carboxypeptidase regulatory-like domain-containing protein</fullName>
    </submittedName>
</protein>
<gene>
    <name evidence="3" type="ORF">HG543_11270</name>
</gene>
<organism evidence="3 4">
    <name type="scientific">Pyxidicoccus fallax</name>
    <dbReference type="NCBI Taxonomy" id="394095"/>
    <lineage>
        <taxon>Bacteria</taxon>
        <taxon>Pseudomonadati</taxon>
        <taxon>Myxococcota</taxon>
        <taxon>Myxococcia</taxon>
        <taxon>Myxococcales</taxon>
        <taxon>Cystobacterineae</taxon>
        <taxon>Myxococcaceae</taxon>
        <taxon>Pyxidicoccus</taxon>
    </lineage>
</organism>
<dbReference type="Gene3D" id="2.60.40.1120">
    <property type="entry name" value="Carboxypeptidase-like, regulatory domain"/>
    <property type="match status" value="6"/>
</dbReference>
<dbReference type="Pfam" id="PF13620">
    <property type="entry name" value="CarboxypepD_reg"/>
    <property type="match status" value="6"/>
</dbReference>
<dbReference type="GO" id="GO:0030246">
    <property type="term" value="F:carbohydrate binding"/>
    <property type="evidence" value="ECO:0007669"/>
    <property type="project" value="InterPro"/>
</dbReference>